<dbReference type="Gene3D" id="1.20.1050.10">
    <property type="match status" value="1"/>
</dbReference>
<dbReference type="InParanoid" id="D7FWB3"/>
<evidence type="ECO:0000313" key="3">
    <source>
        <dbReference type="Proteomes" id="UP000002630"/>
    </source>
</evidence>
<protein>
    <submittedName>
        <fullName evidence="2">Dehydroascorbate reductase</fullName>
    </submittedName>
</protein>
<keyword evidence="3" id="KW-1185">Reference proteome</keyword>
<dbReference type="SUPFAM" id="SSF47616">
    <property type="entry name" value="GST C-terminal domain-like"/>
    <property type="match status" value="1"/>
</dbReference>
<dbReference type="EMBL" id="FN649730">
    <property type="protein sequence ID" value="CBJ32001.1"/>
    <property type="molecule type" value="Genomic_DNA"/>
</dbReference>
<dbReference type="OrthoDB" id="1935530at2759"/>
<gene>
    <name evidence="2" type="primary">DHAR</name>
    <name evidence="2" type="ORF">Esi_0300_0008</name>
</gene>
<dbReference type="InterPro" id="IPR036282">
    <property type="entry name" value="Glutathione-S-Trfase_C_sf"/>
</dbReference>
<feature type="region of interest" description="Disordered" evidence="1">
    <location>
        <begin position="1"/>
        <end position="35"/>
    </location>
</feature>
<reference evidence="2 3" key="1">
    <citation type="journal article" date="2010" name="Nature">
        <title>The Ectocarpus genome and the independent evolution of multicellularity in brown algae.</title>
        <authorList>
            <person name="Cock J.M."/>
            <person name="Sterck L."/>
            <person name="Rouze P."/>
            <person name="Scornet D."/>
            <person name="Allen A.E."/>
            <person name="Amoutzias G."/>
            <person name="Anthouard V."/>
            <person name="Artiguenave F."/>
            <person name="Aury J.M."/>
            <person name="Badger J.H."/>
            <person name="Beszteri B."/>
            <person name="Billiau K."/>
            <person name="Bonnet E."/>
            <person name="Bothwell J.H."/>
            <person name="Bowler C."/>
            <person name="Boyen C."/>
            <person name="Brownlee C."/>
            <person name="Carrano C.J."/>
            <person name="Charrier B."/>
            <person name="Cho G.Y."/>
            <person name="Coelho S.M."/>
            <person name="Collen J."/>
            <person name="Corre E."/>
            <person name="Da Silva C."/>
            <person name="Delage L."/>
            <person name="Delaroque N."/>
            <person name="Dittami S.M."/>
            <person name="Doulbeau S."/>
            <person name="Elias M."/>
            <person name="Farnham G."/>
            <person name="Gachon C.M."/>
            <person name="Gschloessl B."/>
            <person name="Heesch S."/>
            <person name="Jabbari K."/>
            <person name="Jubin C."/>
            <person name="Kawai H."/>
            <person name="Kimura K."/>
            <person name="Kloareg B."/>
            <person name="Kupper F.C."/>
            <person name="Lang D."/>
            <person name="Le Bail A."/>
            <person name="Leblanc C."/>
            <person name="Lerouge P."/>
            <person name="Lohr M."/>
            <person name="Lopez P.J."/>
            <person name="Martens C."/>
            <person name="Maumus F."/>
            <person name="Michel G."/>
            <person name="Miranda-Saavedra D."/>
            <person name="Morales J."/>
            <person name="Moreau H."/>
            <person name="Motomura T."/>
            <person name="Nagasato C."/>
            <person name="Napoli C.A."/>
            <person name="Nelson D.R."/>
            <person name="Nyvall-Collen P."/>
            <person name="Peters A.F."/>
            <person name="Pommier C."/>
            <person name="Potin P."/>
            <person name="Poulain J."/>
            <person name="Quesneville H."/>
            <person name="Read B."/>
            <person name="Rensing S.A."/>
            <person name="Ritter A."/>
            <person name="Rousvoal S."/>
            <person name="Samanta M."/>
            <person name="Samson G."/>
            <person name="Schroeder D.C."/>
            <person name="Segurens B."/>
            <person name="Strittmatter M."/>
            <person name="Tonon T."/>
            <person name="Tregear J.W."/>
            <person name="Valentin K."/>
            <person name="von Dassow P."/>
            <person name="Yamagishi T."/>
            <person name="Van de Peer Y."/>
            <person name="Wincker P."/>
        </authorList>
    </citation>
    <scope>NUCLEOTIDE SEQUENCE [LARGE SCALE GENOMIC DNA]</scope>
    <source>
        <strain evidence="3">Ec32 / CCAP1310/4</strain>
    </source>
</reference>
<organism evidence="2 3">
    <name type="scientific">Ectocarpus siliculosus</name>
    <name type="common">Brown alga</name>
    <name type="synonym">Conferva siliculosa</name>
    <dbReference type="NCBI Taxonomy" id="2880"/>
    <lineage>
        <taxon>Eukaryota</taxon>
        <taxon>Sar</taxon>
        <taxon>Stramenopiles</taxon>
        <taxon>Ochrophyta</taxon>
        <taxon>PX clade</taxon>
        <taxon>Phaeophyceae</taxon>
        <taxon>Ectocarpales</taxon>
        <taxon>Ectocarpaceae</taxon>
        <taxon>Ectocarpus</taxon>
    </lineage>
</organism>
<evidence type="ECO:0000313" key="2">
    <source>
        <dbReference type="EMBL" id="CBJ32001.1"/>
    </source>
</evidence>
<feature type="compositionally biased region" description="Basic and acidic residues" evidence="1">
    <location>
        <begin position="7"/>
        <end position="18"/>
    </location>
</feature>
<dbReference type="AlphaFoldDB" id="D7FWB3"/>
<evidence type="ECO:0000256" key="1">
    <source>
        <dbReference type="SAM" id="MobiDB-lite"/>
    </source>
</evidence>
<accession>D7FWB3</accession>
<dbReference type="Proteomes" id="UP000002630">
    <property type="component" value="Linkage Group LG05"/>
</dbReference>
<name>D7FWB3_ECTSI</name>
<sequence>MQAMKMVAEREAKELAKGDEEEDAAYTSADIQDLPQPPYHFRTPGEFGNDTLCTDPAWHTALLAFRWLGLPYEIEHEDDEDEAMLEMGDEVYDDAEELLAGLPERVLLSDFVESLEPEKNAVAKLEPAWTTLHFNKAGKTDLDTDERRLNNCLEKIENILLKHGPARGPFLEGDDLTIGDLRLAVTTYHMLAAFDIEKQWTFPDKLVKLKAHMDLFHGMQMFNMVMPSREDLARKYAL</sequence>
<dbReference type="EMBL" id="FN648488">
    <property type="protein sequence ID" value="CBJ32001.1"/>
    <property type="molecule type" value="Genomic_DNA"/>
</dbReference>
<proteinExistence type="predicted"/>
<dbReference type="STRING" id="2880.D7FWB3"/>